<comment type="caution">
    <text evidence="2">The sequence shown here is derived from an EMBL/GenBank/DDBJ whole genome shotgun (WGS) entry which is preliminary data.</text>
</comment>
<dbReference type="Proteomes" id="UP000231358">
    <property type="component" value="Unassembled WGS sequence"/>
</dbReference>
<dbReference type="CDD" id="cd04301">
    <property type="entry name" value="NAT_SF"/>
    <property type="match status" value="1"/>
</dbReference>
<evidence type="ECO:0000313" key="2">
    <source>
        <dbReference type="EMBL" id="PIG88639.1"/>
    </source>
</evidence>
<dbReference type="InterPro" id="IPR016181">
    <property type="entry name" value="Acyl_CoA_acyltransferase"/>
</dbReference>
<dbReference type="PANTHER" id="PTHR43233">
    <property type="entry name" value="FAMILY N-ACETYLTRANSFERASE, PUTATIVE (AFU_ORTHOLOGUE AFUA_6G03350)-RELATED"/>
    <property type="match status" value="1"/>
</dbReference>
<proteinExistence type="predicted"/>
<keyword evidence="3" id="KW-1185">Reference proteome</keyword>
<evidence type="ECO:0000313" key="3">
    <source>
        <dbReference type="Proteomes" id="UP000231358"/>
    </source>
</evidence>
<dbReference type="InterPro" id="IPR000182">
    <property type="entry name" value="GNAT_dom"/>
</dbReference>
<dbReference type="GO" id="GO:0016747">
    <property type="term" value="F:acyltransferase activity, transferring groups other than amino-acyl groups"/>
    <property type="evidence" value="ECO:0007669"/>
    <property type="project" value="InterPro"/>
</dbReference>
<dbReference type="Pfam" id="PF13508">
    <property type="entry name" value="Acetyltransf_7"/>
    <property type="match status" value="1"/>
</dbReference>
<dbReference type="EMBL" id="NEXV01000096">
    <property type="protein sequence ID" value="PIG88639.1"/>
    <property type="molecule type" value="Genomic_DNA"/>
</dbReference>
<sequence>MSLQTDPQYWSRNDFLISTDKNLLSIPSINHAFGQDFMYWVNPVPDHILEGVVDSSFCFGLYKLIHDPVAANGNGTKLPPDEFKTTDIEQIGFARLITDNITFAYLTDLYVLPEYQGLGLGGWLIDCVNEVLSELPYLRWVMLRTSVKKSKDSYTKRLGEGRDGIINPVV</sequence>
<dbReference type="Gene3D" id="3.40.630.30">
    <property type="match status" value="1"/>
</dbReference>
<feature type="domain" description="N-acetyltransferase" evidence="1">
    <location>
        <begin position="89"/>
        <end position="140"/>
    </location>
</feature>
<dbReference type="PANTHER" id="PTHR43233:SF1">
    <property type="entry name" value="FAMILY N-ACETYLTRANSFERASE, PUTATIVE (AFU_ORTHOLOGUE AFUA_6G03350)-RELATED"/>
    <property type="match status" value="1"/>
</dbReference>
<protein>
    <recommendedName>
        <fullName evidence="1">N-acetyltransferase domain-containing protein</fullName>
    </recommendedName>
</protein>
<gene>
    <name evidence="2" type="ORF">AARAC_000590</name>
</gene>
<organism evidence="2 3">
    <name type="scientific">Aspergillus arachidicola</name>
    <dbReference type="NCBI Taxonomy" id="656916"/>
    <lineage>
        <taxon>Eukaryota</taxon>
        <taxon>Fungi</taxon>
        <taxon>Dikarya</taxon>
        <taxon>Ascomycota</taxon>
        <taxon>Pezizomycotina</taxon>
        <taxon>Eurotiomycetes</taxon>
        <taxon>Eurotiomycetidae</taxon>
        <taxon>Eurotiales</taxon>
        <taxon>Aspergillaceae</taxon>
        <taxon>Aspergillus</taxon>
        <taxon>Aspergillus subgen. Circumdati</taxon>
    </lineage>
</organism>
<dbReference type="STRING" id="656916.A0A2G7G745"/>
<dbReference type="InterPro" id="IPR053144">
    <property type="entry name" value="Acetyltransferase_Butenolide"/>
</dbReference>
<dbReference type="AlphaFoldDB" id="A0A2G7G745"/>
<accession>A0A2G7G745</accession>
<reference evidence="2 3" key="1">
    <citation type="submission" date="2017-05" db="EMBL/GenBank/DDBJ databases">
        <title>Genome sequence for an aflatoxigenic pathogen of Argentinian peanut, Aspergillus arachidicola.</title>
        <authorList>
            <person name="Moore G."/>
            <person name="Beltz S.B."/>
            <person name="Mack B.M."/>
        </authorList>
    </citation>
    <scope>NUCLEOTIDE SEQUENCE [LARGE SCALE GENOMIC DNA]</scope>
    <source>
        <strain evidence="2 3">CBS 117610</strain>
    </source>
</reference>
<name>A0A2G7G745_9EURO</name>
<evidence type="ECO:0000259" key="1">
    <source>
        <dbReference type="Pfam" id="PF13508"/>
    </source>
</evidence>
<dbReference type="SUPFAM" id="SSF55729">
    <property type="entry name" value="Acyl-CoA N-acyltransferases (Nat)"/>
    <property type="match status" value="1"/>
</dbReference>